<evidence type="ECO:0000256" key="2">
    <source>
        <dbReference type="ARBA" id="ARBA00012958"/>
    </source>
</evidence>
<dbReference type="Gene3D" id="3.30.70.890">
    <property type="entry name" value="GHMP kinase, C-terminal domain"/>
    <property type="match status" value="1"/>
</dbReference>
<evidence type="ECO:0000256" key="5">
    <source>
        <dbReference type="ARBA" id="ARBA00022777"/>
    </source>
</evidence>
<evidence type="ECO:0000256" key="1">
    <source>
        <dbReference type="ARBA" id="ARBA00005017"/>
    </source>
</evidence>
<evidence type="ECO:0000259" key="8">
    <source>
        <dbReference type="Pfam" id="PF00288"/>
    </source>
</evidence>
<keyword evidence="3 10" id="KW-0808">Transferase</keyword>
<evidence type="ECO:0000259" key="9">
    <source>
        <dbReference type="Pfam" id="PF08544"/>
    </source>
</evidence>
<dbReference type="Pfam" id="PF08544">
    <property type="entry name" value="GHMP_kinases_C"/>
    <property type="match status" value="1"/>
</dbReference>
<dbReference type="InterPro" id="IPR020568">
    <property type="entry name" value="Ribosomal_Su5_D2-typ_SF"/>
</dbReference>
<feature type="domain" description="GHMP kinase N-terminal" evidence="8">
    <location>
        <begin position="95"/>
        <end position="177"/>
    </location>
</feature>
<evidence type="ECO:0000256" key="6">
    <source>
        <dbReference type="ARBA" id="ARBA00022840"/>
    </source>
</evidence>
<reference evidence="10" key="1">
    <citation type="submission" date="2024-07" db="EMBL/GenBank/DDBJ databases">
        <authorList>
            <person name="Li X.-J."/>
            <person name="Wang X."/>
        </authorList>
    </citation>
    <scope>NUCLEOTIDE SEQUENCE</scope>
    <source>
        <strain evidence="10">HSP-334</strain>
    </source>
</reference>
<keyword evidence="4" id="KW-0547">Nucleotide-binding</keyword>
<accession>A0AB39VEE6</accession>
<evidence type="ECO:0000256" key="7">
    <source>
        <dbReference type="SAM" id="Phobius"/>
    </source>
</evidence>
<dbReference type="Gene3D" id="3.30.230.10">
    <property type="match status" value="1"/>
</dbReference>
<evidence type="ECO:0000256" key="3">
    <source>
        <dbReference type="ARBA" id="ARBA00022679"/>
    </source>
</evidence>
<dbReference type="AlphaFoldDB" id="A0AB39VEE6"/>
<evidence type="ECO:0000256" key="4">
    <source>
        <dbReference type="ARBA" id="ARBA00022741"/>
    </source>
</evidence>
<dbReference type="SUPFAM" id="SSF54211">
    <property type="entry name" value="Ribosomal protein S5 domain 2-like"/>
    <property type="match status" value="1"/>
</dbReference>
<gene>
    <name evidence="10" type="ORF">AB8B22_07495</name>
</gene>
<dbReference type="InterPro" id="IPR035102">
    <property type="entry name" value="Phosphomevalonate_kinase"/>
</dbReference>
<keyword evidence="7" id="KW-1133">Transmembrane helix</keyword>
<dbReference type="InterPro" id="IPR036554">
    <property type="entry name" value="GHMP_kinase_C_sf"/>
</dbReference>
<sequence length="350" mass="39859">MEDKNNNGNRDKNKKINIKTCGKLYIAGEYAVLNCGNSAIIKNVDIFMNAQINFSKNSEYHIFSDMFDYLVTLKYDKNYSLIQNTIKNVNDFLILSKINPEPIDLKITGKMEKNGKKYGIGSSGSVVILVIKAMFELYYKKLNKKFFSKEIIFKLAAYTLLKLGDNGSMGDLACISYENMVFYTSFDREKIKEFIEKKDLKEVLEMDWGYKIEEIKCGIECNFLVGWTKKPSISSEMIKIVKSSIDKKFLSEVQDIVNNLREAIINGEKEKIKKLIENNGNILKKLNENIYSLELLKLVQATQGLDICAKSSGSGGGDCGIAISFDENDSKELIKRWEKLEIEIIFSGKL</sequence>
<dbReference type="Pfam" id="PF00288">
    <property type="entry name" value="GHMP_kinases_N"/>
    <property type="match status" value="1"/>
</dbReference>
<dbReference type="SUPFAM" id="SSF55060">
    <property type="entry name" value="GHMP Kinase, C-terminal domain"/>
    <property type="match status" value="1"/>
</dbReference>
<dbReference type="RefSeq" id="WP_094080010.1">
    <property type="nucleotide sequence ID" value="NZ_CP165644.1"/>
</dbReference>
<protein>
    <recommendedName>
        <fullName evidence="2">phosphomevalonate kinase</fullName>
        <ecNumber evidence="2">2.7.4.2</ecNumber>
    </recommendedName>
</protein>
<dbReference type="GO" id="GO:0005524">
    <property type="term" value="F:ATP binding"/>
    <property type="evidence" value="ECO:0007669"/>
    <property type="project" value="UniProtKB-KW"/>
</dbReference>
<name>A0AB39VEE6_9FUSO</name>
<dbReference type="InterPro" id="IPR006204">
    <property type="entry name" value="GHMP_kinase_N_dom"/>
</dbReference>
<dbReference type="EC" id="2.7.4.2" evidence="2"/>
<keyword evidence="7" id="KW-0472">Membrane</keyword>
<feature type="domain" description="GHMP kinase C-terminal" evidence="9">
    <location>
        <begin position="261"/>
        <end position="339"/>
    </location>
</feature>
<dbReference type="KEGG" id="lrug:AB8B22_07495"/>
<dbReference type="PANTHER" id="PTHR31814:SF2">
    <property type="entry name" value="PHOSPHOMEVALONATE KINASE"/>
    <property type="match status" value="1"/>
</dbReference>
<dbReference type="EMBL" id="CP165644">
    <property type="protein sequence ID" value="XDU66261.1"/>
    <property type="molecule type" value="Genomic_DNA"/>
</dbReference>
<keyword evidence="7" id="KW-0812">Transmembrane</keyword>
<feature type="transmembrane region" description="Helical" evidence="7">
    <location>
        <begin position="118"/>
        <end position="139"/>
    </location>
</feature>
<dbReference type="NCBIfam" id="TIGR01220">
    <property type="entry name" value="Pmev_kin_Gr_pos"/>
    <property type="match status" value="1"/>
</dbReference>
<dbReference type="InterPro" id="IPR014721">
    <property type="entry name" value="Ribsml_uS5_D2-typ_fold_subgr"/>
</dbReference>
<keyword evidence="5 10" id="KW-0418">Kinase</keyword>
<dbReference type="InterPro" id="IPR013750">
    <property type="entry name" value="GHMP_kinase_C_dom"/>
</dbReference>
<comment type="pathway">
    <text evidence="1">Isoprenoid biosynthesis; isopentenyl diphosphate biosynthesis via mevalonate pathway; isopentenyl diphosphate from (R)-mevalonate: step 2/3.</text>
</comment>
<dbReference type="PANTHER" id="PTHR31814">
    <property type="match status" value="1"/>
</dbReference>
<evidence type="ECO:0000313" key="10">
    <source>
        <dbReference type="EMBL" id="XDU66261.1"/>
    </source>
</evidence>
<keyword evidence="6" id="KW-0067">ATP-binding</keyword>
<organism evidence="10">
    <name type="scientific">Leptotrichia rugosa</name>
    <dbReference type="NCBI Taxonomy" id="3239302"/>
    <lineage>
        <taxon>Bacteria</taxon>
        <taxon>Fusobacteriati</taxon>
        <taxon>Fusobacteriota</taxon>
        <taxon>Fusobacteriia</taxon>
        <taxon>Fusobacteriales</taxon>
        <taxon>Leptotrichiaceae</taxon>
        <taxon>Leptotrichia</taxon>
    </lineage>
</organism>
<proteinExistence type="predicted"/>
<dbReference type="GO" id="GO:0004631">
    <property type="term" value="F:phosphomevalonate kinase activity"/>
    <property type="evidence" value="ECO:0007669"/>
    <property type="project" value="UniProtKB-EC"/>
</dbReference>
<dbReference type="InterPro" id="IPR005917">
    <property type="entry name" value="Pmev_kinase_bact"/>
</dbReference>